<accession>A0A1M6DZI6</accession>
<dbReference type="RefSeq" id="WP_072905957.1">
    <property type="nucleotide sequence ID" value="NZ_FQZT01000002.1"/>
</dbReference>
<dbReference type="EMBL" id="FQZT01000002">
    <property type="protein sequence ID" value="SHI78555.1"/>
    <property type="molecule type" value="Genomic_DNA"/>
</dbReference>
<dbReference type="OrthoDB" id="5391537at2"/>
<sequence length="381" mass="43524">MSKQQNKELLGFIRRLTTAASTAGLYRLDHSQVTHLNQQALEHLKKLLADQDEFILMLIDGKLIHADKPVEYDFSVGRLSKFFELRRIAHLTIRQGVDESELLHLVDLISQKNFTPGKLEASTHITFGQVEAADQNEQWDETFYENAPKLEDIETEEIDRFNEIYEAVHKGKPLHVRGLQEIVGSFVKAFSEQGDSFLALAPLRNLDEYTYTHSTNVCILNIAQAKMLGIEEQMLYEIGIAAMLHDIGKLFVPAEILRKEGSLTDEEWIMIQQHPENGAEYLANTPGIPRLAVVTAYEHHMRYNCSGYPKVGSNWPQHICSQMTTISDFFDALRTHRSYRAGMDFDKISRIMMEESGTALHPQLTRNFLTCIQQIDESQLS</sequence>
<evidence type="ECO:0000259" key="1">
    <source>
        <dbReference type="PROSITE" id="PS51832"/>
    </source>
</evidence>
<dbReference type="InterPro" id="IPR037522">
    <property type="entry name" value="HD_GYP_dom"/>
</dbReference>
<dbReference type="STRING" id="1122189.SAMN02745165_00870"/>
<keyword evidence="3" id="KW-1185">Reference proteome</keyword>
<dbReference type="PANTHER" id="PTHR43155:SF2">
    <property type="entry name" value="CYCLIC DI-GMP PHOSPHODIESTERASE PA4108"/>
    <property type="match status" value="1"/>
</dbReference>
<gene>
    <name evidence="2" type="ORF">SAMN02745165_00870</name>
</gene>
<dbReference type="Gene3D" id="1.10.3210.10">
    <property type="entry name" value="Hypothetical protein af1432"/>
    <property type="match status" value="1"/>
</dbReference>
<protein>
    <submittedName>
        <fullName evidence="2">HD-GYP domain, c-di-GMP phosphodiesterase class II (Or its inactivated variant)</fullName>
    </submittedName>
</protein>
<reference evidence="2 3" key="1">
    <citation type="submission" date="2016-11" db="EMBL/GenBank/DDBJ databases">
        <authorList>
            <person name="Jaros S."/>
            <person name="Januszkiewicz K."/>
            <person name="Wedrychowicz H."/>
        </authorList>
    </citation>
    <scope>NUCLEOTIDE SEQUENCE [LARGE SCALE GENOMIC DNA]</scope>
    <source>
        <strain evidence="2 3">DSM 5091</strain>
    </source>
</reference>
<name>A0A1M6DZI6_MALRU</name>
<evidence type="ECO:0000313" key="3">
    <source>
        <dbReference type="Proteomes" id="UP000184171"/>
    </source>
</evidence>
<dbReference type="CDD" id="cd00077">
    <property type="entry name" value="HDc"/>
    <property type="match status" value="1"/>
</dbReference>
<dbReference type="PROSITE" id="PS51832">
    <property type="entry name" value="HD_GYP"/>
    <property type="match status" value="1"/>
</dbReference>
<feature type="domain" description="HD-GYP" evidence="1">
    <location>
        <begin position="189"/>
        <end position="381"/>
    </location>
</feature>
<dbReference type="SUPFAM" id="SSF109604">
    <property type="entry name" value="HD-domain/PDEase-like"/>
    <property type="match status" value="1"/>
</dbReference>
<dbReference type="PANTHER" id="PTHR43155">
    <property type="entry name" value="CYCLIC DI-GMP PHOSPHODIESTERASE PA4108-RELATED"/>
    <property type="match status" value="1"/>
</dbReference>
<evidence type="ECO:0000313" key="2">
    <source>
        <dbReference type="EMBL" id="SHI78555.1"/>
    </source>
</evidence>
<dbReference type="AlphaFoldDB" id="A0A1M6DZI6"/>
<dbReference type="Proteomes" id="UP000184171">
    <property type="component" value="Unassembled WGS sequence"/>
</dbReference>
<proteinExistence type="predicted"/>
<dbReference type="Pfam" id="PF13487">
    <property type="entry name" value="HD_5"/>
    <property type="match status" value="1"/>
</dbReference>
<dbReference type="InterPro" id="IPR003607">
    <property type="entry name" value="HD/PDEase_dom"/>
</dbReference>
<organism evidence="2 3">
    <name type="scientific">Malonomonas rubra DSM 5091</name>
    <dbReference type="NCBI Taxonomy" id="1122189"/>
    <lineage>
        <taxon>Bacteria</taxon>
        <taxon>Pseudomonadati</taxon>
        <taxon>Thermodesulfobacteriota</taxon>
        <taxon>Desulfuromonadia</taxon>
        <taxon>Desulfuromonadales</taxon>
        <taxon>Geopsychrobacteraceae</taxon>
        <taxon>Malonomonas</taxon>
    </lineage>
</organism>